<reference evidence="2" key="1">
    <citation type="journal article" date="2019" name="Int. J. Syst. Evol. Microbiol.">
        <title>The Global Catalogue of Microorganisms (GCM) 10K type strain sequencing project: providing services to taxonomists for standard genome sequencing and annotation.</title>
        <authorList>
            <consortium name="The Broad Institute Genomics Platform"/>
            <consortium name="The Broad Institute Genome Sequencing Center for Infectious Disease"/>
            <person name="Wu L."/>
            <person name="Ma J."/>
        </authorList>
    </citation>
    <scope>NUCLEOTIDE SEQUENCE [LARGE SCALE GENOMIC DNA]</scope>
    <source>
        <strain evidence="2">IBRC-M 10908</strain>
    </source>
</reference>
<organism evidence="1 2">
    <name type="scientific">Salininema proteolyticum</name>
    <dbReference type="NCBI Taxonomy" id="1607685"/>
    <lineage>
        <taxon>Bacteria</taxon>
        <taxon>Bacillati</taxon>
        <taxon>Actinomycetota</taxon>
        <taxon>Actinomycetes</taxon>
        <taxon>Glycomycetales</taxon>
        <taxon>Glycomycetaceae</taxon>
        <taxon>Salininema</taxon>
    </lineage>
</organism>
<accession>A0ABV8TYD7</accession>
<dbReference type="EMBL" id="JBHSDK010000013">
    <property type="protein sequence ID" value="MFC4335435.1"/>
    <property type="molecule type" value="Genomic_DNA"/>
</dbReference>
<evidence type="ECO:0000313" key="2">
    <source>
        <dbReference type="Proteomes" id="UP001595823"/>
    </source>
</evidence>
<name>A0ABV8TYD7_9ACTN</name>
<evidence type="ECO:0000313" key="1">
    <source>
        <dbReference type="EMBL" id="MFC4335435.1"/>
    </source>
</evidence>
<dbReference type="Proteomes" id="UP001595823">
    <property type="component" value="Unassembled WGS sequence"/>
</dbReference>
<proteinExistence type="predicted"/>
<sequence length="742" mass="80386">MADNHLHVLGVRHHSPACARLVERTVRELRPAAVLIEGPSDFNERLGELELGHRMPFAVYSYARTPTGVRRSWAPFCDYSPEWTALRSGRETGAEVRFMDLPAWHEALGGTENRYGDAERRYTEVVARVCRELAVDNTDTLWDRMVEYSPEDELPERLDRYFDLLRGDLAAEAGDAEREEHMASWIAAAAERHRGRPVLAVCGGWHAPALRRLAAERKSDGAYPPVPGGGEDESGSYLVPFSFKRMASFAGYQSGMPSPGFYQDLWEHGPEESGERLMAKTVRRLRERKQRATTADLIGARTLMQGMARMRGNAVPTRTDVLDALASALVTDSLDAPLPWTRRDGLRAGTHPVIVEMVDAAVGDRVGALAEETPLPPIVADYRARRENLGLTEPGSRRLDLFDPADRERSRFLHRLRLLGAPGATKTAGPEGAGDRESTEAWTLAEADVLPHLIEAAGHGASVAEAAADVLADRLSALGPNDLGAMAGLLFDAVTAGCTELGERAATAIASAVGQSSHLPGIGLVLSTALALWRGDDLWGSEDADLHADIVARSSDRLLWLLEGQLGDEAADRGRIAAVAALRDAVLYAEELTAGRETVLSAAERIAASRAIVADVRGSCAGLAVALGRASAPGPPWERTGDWLAGLFACAREVLLESDLLDVLNDHVSELTGEEFLVALPSLRQAFEYFPPRERGAIAERLAGPGDAWSLTRRLTVDPVVRARAAAIEEEVDRKLGEAGLR</sequence>
<gene>
    <name evidence="1" type="ORF">ACFPET_09520</name>
</gene>
<keyword evidence="2" id="KW-1185">Reference proteome</keyword>
<comment type="caution">
    <text evidence="1">The sequence shown here is derived from an EMBL/GenBank/DDBJ whole genome shotgun (WGS) entry which is preliminary data.</text>
</comment>
<dbReference type="Pfam" id="PF18934">
    <property type="entry name" value="DUF5682"/>
    <property type="match status" value="1"/>
</dbReference>
<dbReference type="InterPro" id="IPR043737">
    <property type="entry name" value="DUF5682"/>
</dbReference>
<dbReference type="RefSeq" id="WP_380620263.1">
    <property type="nucleotide sequence ID" value="NZ_JBHSDK010000013.1"/>
</dbReference>
<protein>
    <submittedName>
        <fullName evidence="1">DUF5682 family protein</fullName>
    </submittedName>
</protein>